<keyword evidence="3" id="KW-1185">Reference proteome</keyword>
<evidence type="ECO:0000256" key="1">
    <source>
        <dbReference type="SAM" id="MobiDB-lite"/>
    </source>
</evidence>
<feature type="compositionally biased region" description="Basic and acidic residues" evidence="1">
    <location>
        <begin position="171"/>
        <end position="185"/>
    </location>
</feature>
<dbReference type="EMBL" id="JAGMVJ010000032">
    <property type="protein sequence ID" value="KAH7068530.1"/>
    <property type="molecule type" value="Genomic_DNA"/>
</dbReference>
<gene>
    <name evidence="2" type="ORF">FB567DRAFT_599205</name>
</gene>
<feature type="compositionally biased region" description="Polar residues" evidence="1">
    <location>
        <begin position="151"/>
        <end position="160"/>
    </location>
</feature>
<organism evidence="2 3">
    <name type="scientific">Paraphoma chrysanthemicola</name>
    <dbReference type="NCBI Taxonomy" id="798071"/>
    <lineage>
        <taxon>Eukaryota</taxon>
        <taxon>Fungi</taxon>
        <taxon>Dikarya</taxon>
        <taxon>Ascomycota</taxon>
        <taxon>Pezizomycotina</taxon>
        <taxon>Dothideomycetes</taxon>
        <taxon>Pleosporomycetidae</taxon>
        <taxon>Pleosporales</taxon>
        <taxon>Pleosporineae</taxon>
        <taxon>Phaeosphaeriaceae</taxon>
        <taxon>Paraphoma</taxon>
    </lineage>
</organism>
<feature type="region of interest" description="Disordered" evidence="1">
    <location>
        <begin position="151"/>
        <end position="185"/>
    </location>
</feature>
<feature type="region of interest" description="Disordered" evidence="1">
    <location>
        <begin position="1"/>
        <end position="24"/>
    </location>
</feature>
<dbReference type="Proteomes" id="UP000813461">
    <property type="component" value="Unassembled WGS sequence"/>
</dbReference>
<sequence>MASIAAKGTMPQLGQRPRKPSEAEMTECGDQIVHLAQYGIHEATAPVALSGSELSPYRLSYRYSIKVIADSERECGTACALTEAELASWRECCTELEFARPGCLFGATFPLPELAQKHMELSRTSFRFYLGEIKAFERRFVAAWQQVTQTRAGRHSQGQGPTEAPAQDADVATRETPRSQSSHDDDWMDTCACPDGWCRGCN</sequence>
<accession>A0A8K0VRN6</accession>
<evidence type="ECO:0000313" key="2">
    <source>
        <dbReference type="EMBL" id="KAH7068530.1"/>
    </source>
</evidence>
<name>A0A8K0VRN6_9PLEO</name>
<evidence type="ECO:0000313" key="3">
    <source>
        <dbReference type="Proteomes" id="UP000813461"/>
    </source>
</evidence>
<proteinExistence type="predicted"/>
<comment type="caution">
    <text evidence="2">The sequence shown here is derived from an EMBL/GenBank/DDBJ whole genome shotgun (WGS) entry which is preliminary data.</text>
</comment>
<protein>
    <submittedName>
        <fullName evidence="2">Uncharacterized protein</fullName>
    </submittedName>
</protein>
<dbReference type="AlphaFoldDB" id="A0A8K0VRN6"/>
<reference evidence="2" key="1">
    <citation type="journal article" date="2021" name="Nat. Commun.">
        <title>Genetic determinants of endophytism in the Arabidopsis root mycobiome.</title>
        <authorList>
            <person name="Mesny F."/>
            <person name="Miyauchi S."/>
            <person name="Thiergart T."/>
            <person name="Pickel B."/>
            <person name="Atanasova L."/>
            <person name="Karlsson M."/>
            <person name="Huettel B."/>
            <person name="Barry K.W."/>
            <person name="Haridas S."/>
            <person name="Chen C."/>
            <person name="Bauer D."/>
            <person name="Andreopoulos W."/>
            <person name="Pangilinan J."/>
            <person name="LaButti K."/>
            <person name="Riley R."/>
            <person name="Lipzen A."/>
            <person name="Clum A."/>
            <person name="Drula E."/>
            <person name="Henrissat B."/>
            <person name="Kohler A."/>
            <person name="Grigoriev I.V."/>
            <person name="Martin F.M."/>
            <person name="Hacquard S."/>
        </authorList>
    </citation>
    <scope>NUCLEOTIDE SEQUENCE</scope>
    <source>
        <strain evidence="2">MPI-SDFR-AT-0120</strain>
    </source>
</reference>